<dbReference type="EMBL" id="VSRR010013335">
    <property type="protein sequence ID" value="MPC55640.1"/>
    <property type="molecule type" value="Genomic_DNA"/>
</dbReference>
<protein>
    <submittedName>
        <fullName evidence="2">Uncharacterized protein</fullName>
    </submittedName>
</protein>
<reference evidence="2 3" key="1">
    <citation type="submission" date="2019-05" db="EMBL/GenBank/DDBJ databases">
        <title>Another draft genome of Portunus trituberculatus and its Hox gene families provides insights of decapod evolution.</title>
        <authorList>
            <person name="Jeong J.-H."/>
            <person name="Song I."/>
            <person name="Kim S."/>
            <person name="Choi T."/>
            <person name="Kim D."/>
            <person name="Ryu S."/>
            <person name="Kim W."/>
        </authorList>
    </citation>
    <scope>NUCLEOTIDE SEQUENCE [LARGE SCALE GENOMIC DNA]</scope>
    <source>
        <tissue evidence="2">Muscle</tissue>
    </source>
</reference>
<comment type="caution">
    <text evidence="2">The sequence shown here is derived from an EMBL/GenBank/DDBJ whole genome shotgun (WGS) entry which is preliminary data.</text>
</comment>
<proteinExistence type="predicted"/>
<dbReference type="Proteomes" id="UP000324222">
    <property type="component" value="Unassembled WGS sequence"/>
</dbReference>
<evidence type="ECO:0000313" key="3">
    <source>
        <dbReference type="Proteomes" id="UP000324222"/>
    </source>
</evidence>
<keyword evidence="3" id="KW-1185">Reference proteome</keyword>
<accession>A0A5B7G5Z7</accession>
<feature type="region of interest" description="Disordered" evidence="1">
    <location>
        <begin position="1"/>
        <end position="30"/>
    </location>
</feature>
<gene>
    <name evidence="2" type="ORF">E2C01_049583</name>
</gene>
<dbReference type="AlphaFoldDB" id="A0A5B7G5Z7"/>
<evidence type="ECO:0000313" key="2">
    <source>
        <dbReference type="EMBL" id="MPC55640.1"/>
    </source>
</evidence>
<organism evidence="2 3">
    <name type="scientific">Portunus trituberculatus</name>
    <name type="common">Swimming crab</name>
    <name type="synonym">Neptunus trituberculatus</name>
    <dbReference type="NCBI Taxonomy" id="210409"/>
    <lineage>
        <taxon>Eukaryota</taxon>
        <taxon>Metazoa</taxon>
        <taxon>Ecdysozoa</taxon>
        <taxon>Arthropoda</taxon>
        <taxon>Crustacea</taxon>
        <taxon>Multicrustacea</taxon>
        <taxon>Malacostraca</taxon>
        <taxon>Eumalacostraca</taxon>
        <taxon>Eucarida</taxon>
        <taxon>Decapoda</taxon>
        <taxon>Pleocyemata</taxon>
        <taxon>Brachyura</taxon>
        <taxon>Eubrachyura</taxon>
        <taxon>Portunoidea</taxon>
        <taxon>Portunidae</taxon>
        <taxon>Portuninae</taxon>
        <taxon>Portunus</taxon>
    </lineage>
</organism>
<evidence type="ECO:0000256" key="1">
    <source>
        <dbReference type="SAM" id="MobiDB-lite"/>
    </source>
</evidence>
<sequence>MLQVSWRTAAPRHSPATITEGHLSRAPQPGTGLSDYPSSAGVVVTSVAFFFLLPVLKTQLTFCGIGLEGFQSIMQPISQSRIITTTTTTPIFITTTTTTITTSTTITTKTTTTIIVFFLLLRLLHLPTTTTTTTTTTTIPPPQGHIGTKAVMEVLLIT</sequence>
<name>A0A5B7G5Z7_PORTR</name>